<dbReference type="Proteomes" id="UP000005239">
    <property type="component" value="Unassembled WGS sequence"/>
</dbReference>
<reference evidence="1" key="2">
    <citation type="submission" date="2022-06" db="UniProtKB">
        <authorList>
            <consortium name="EnsemblMetazoa"/>
        </authorList>
    </citation>
    <scope>IDENTIFICATION</scope>
    <source>
        <strain evidence="1">PS312</strain>
    </source>
</reference>
<accession>A0A2A6C232</accession>
<organism evidence="1 2">
    <name type="scientific">Pristionchus pacificus</name>
    <name type="common">Parasitic nematode worm</name>
    <dbReference type="NCBI Taxonomy" id="54126"/>
    <lineage>
        <taxon>Eukaryota</taxon>
        <taxon>Metazoa</taxon>
        <taxon>Ecdysozoa</taxon>
        <taxon>Nematoda</taxon>
        <taxon>Chromadorea</taxon>
        <taxon>Rhabditida</taxon>
        <taxon>Rhabditina</taxon>
        <taxon>Diplogasteromorpha</taxon>
        <taxon>Diplogasteroidea</taxon>
        <taxon>Neodiplogasteridae</taxon>
        <taxon>Pristionchus</taxon>
    </lineage>
</organism>
<dbReference type="EnsemblMetazoa" id="PPA02022.1">
    <property type="protein sequence ID" value="PPA02022.1"/>
    <property type="gene ID" value="WBGene00091576"/>
</dbReference>
<evidence type="ECO:0000313" key="2">
    <source>
        <dbReference type="Proteomes" id="UP000005239"/>
    </source>
</evidence>
<protein>
    <submittedName>
        <fullName evidence="1">Uncharacterized protein</fullName>
    </submittedName>
</protein>
<name>A0A2A6C232_PRIPA</name>
<evidence type="ECO:0000313" key="1">
    <source>
        <dbReference type="EnsemblMetazoa" id="PPA02022.1"/>
    </source>
</evidence>
<accession>A0A8R1Y4J3</accession>
<sequence>MIHVCDSYSSVVKKTISTHILIRVFSSINTTNRDSIKVRSVSAVRILSLNDIYHTISSGYGQAMMIVARITFLGIMSAVSLGQAPCADYDSVCVPDREMEPGCKCTLIRPEQEEEFDFDDDVIRKILDQKAIDELNRFYSKNHSRPVPIDTTIFASIHNIAHTHLMTFPTSLLQKIINALGDWISPVSARTLLKCGNQTCEVANEATDLQGHPPPTRPDRAFRVTRAIRYDIQGENRTLLAFVSATSKFVLSKKSVRECHHVLFWKECETVMKPREFDDASRANWLKHMRHSIMATFRKDNANLLE</sequence>
<dbReference type="AlphaFoldDB" id="A0A2A6C232"/>
<gene>
    <name evidence="1" type="primary">WBGene00091576</name>
</gene>
<reference evidence="2" key="1">
    <citation type="journal article" date="2008" name="Nat. Genet.">
        <title>The Pristionchus pacificus genome provides a unique perspective on nematode lifestyle and parasitism.</title>
        <authorList>
            <person name="Dieterich C."/>
            <person name="Clifton S.W."/>
            <person name="Schuster L.N."/>
            <person name="Chinwalla A."/>
            <person name="Delehaunty K."/>
            <person name="Dinkelacker I."/>
            <person name="Fulton L."/>
            <person name="Fulton R."/>
            <person name="Godfrey J."/>
            <person name="Minx P."/>
            <person name="Mitreva M."/>
            <person name="Roeseler W."/>
            <person name="Tian H."/>
            <person name="Witte H."/>
            <person name="Yang S.P."/>
            <person name="Wilson R.K."/>
            <person name="Sommer R.J."/>
        </authorList>
    </citation>
    <scope>NUCLEOTIDE SEQUENCE [LARGE SCALE GENOMIC DNA]</scope>
    <source>
        <strain evidence="2">PS312</strain>
    </source>
</reference>
<proteinExistence type="predicted"/>
<keyword evidence="2" id="KW-1185">Reference proteome</keyword>